<dbReference type="AlphaFoldDB" id="A0A7J7E106"/>
<protein>
    <submittedName>
        <fullName evidence="2">Nucleolin</fullName>
    </submittedName>
</protein>
<feature type="compositionally biased region" description="Acidic residues" evidence="1">
    <location>
        <begin position="181"/>
        <end position="191"/>
    </location>
</feature>
<feature type="compositionally biased region" description="Acidic residues" evidence="1">
    <location>
        <begin position="125"/>
        <end position="135"/>
    </location>
</feature>
<comment type="caution">
    <text evidence="2">The sequence shown here is derived from an EMBL/GenBank/DDBJ whole genome shotgun (WGS) entry which is preliminary data.</text>
</comment>
<keyword evidence="3" id="KW-1185">Reference proteome</keyword>
<evidence type="ECO:0000313" key="3">
    <source>
        <dbReference type="Proteomes" id="UP000593562"/>
    </source>
</evidence>
<evidence type="ECO:0000256" key="1">
    <source>
        <dbReference type="SAM" id="MobiDB-lite"/>
    </source>
</evidence>
<organism evidence="2 3">
    <name type="scientific">Tripterygium wilfordii</name>
    <name type="common">Thunder God vine</name>
    <dbReference type="NCBI Taxonomy" id="458696"/>
    <lineage>
        <taxon>Eukaryota</taxon>
        <taxon>Viridiplantae</taxon>
        <taxon>Streptophyta</taxon>
        <taxon>Embryophyta</taxon>
        <taxon>Tracheophyta</taxon>
        <taxon>Spermatophyta</taxon>
        <taxon>Magnoliopsida</taxon>
        <taxon>eudicotyledons</taxon>
        <taxon>Gunneridae</taxon>
        <taxon>Pentapetalae</taxon>
        <taxon>rosids</taxon>
        <taxon>fabids</taxon>
        <taxon>Celastrales</taxon>
        <taxon>Celastraceae</taxon>
        <taxon>Tripterygium</taxon>
    </lineage>
</organism>
<dbReference type="EMBL" id="JAAARO010000001">
    <property type="protein sequence ID" value="KAF5752288.1"/>
    <property type="molecule type" value="Genomic_DNA"/>
</dbReference>
<feature type="compositionally biased region" description="Acidic residues" evidence="1">
    <location>
        <begin position="66"/>
        <end position="103"/>
    </location>
</feature>
<dbReference type="Proteomes" id="UP000593562">
    <property type="component" value="Unassembled WGS sequence"/>
</dbReference>
<feature type="compositionally biased region" description="Basic and acidic residues" evidence="1">
    <location>
        <begin position="104"/>
        <end position="124"/>
    </location>
</feature>
<proteinExistence type="predicted"/>
<feature type="compositionally biased region" description="Basic and acidic residues" evidence="1">
    <location>
        <begin position="28"/>
        <end position="46"/>
    </location>
</feature>
<evidence type="ECO:0000313" key="2">
    <source>
        <dbReference type="EMBL" id="KAF5752288.1"/>
    </source>
</evidence>
<feature type="compositionally biased region" description="Acidic residues" evidence="1">
    <location>
        <begin position="142"/>
        <end position="156"/>
    </location>
</feature>
<dbReference type="PANTHER" id="PTHR36899">
    <property type="entry name" value="OS04G0395700 PROTEIN"/>
    <property type="match status" value="1"/>
</dbReference>
<name>A0A7J7E106_TRIWF</name>
<dbReference type="PANTHER" id="PTHR36899:SF3">
    <property type="entry name" value="F13K23.8 PROTEIN"/>
    <property type="match status" value="1"/>
</dbReference>
<gene>
    <name evidence="2" type="ORF">HS088_TW01G00196</name>
</gene>
<dbReference type="OrthoDB" id="696786at2759"/>
<feature type="compositionally biased region" description="Polar residues" evidence="1">
    <location>
        <begin position="50"/>
        <end position="60"/>
    </location>
</feature>
<reference evidence="2 3" key="1">
    <citation type="journal article" date="2020" name="Nat. Commun.">
        <title>Genome of Tripterygium wilfordii and identification of cytochrome P450 involved in triptolide biosynthesis.</title>
        <authorList>
            <person name="Tu L."/>
            <person name="Su P."/>
            <person name="Zhang Z."/>
            <person name="Gao L."/>
            <person name="Wang J."/>
            <person name="Hu T."/>
            <person name="Zhou J."/>
            <person name="Zhang Y."/>
            <person name="Zhao Y."/>
            <person name="Liu Y."/>
            <person name="Song Y."/>
            <person name="Tong Y."/>
            <person name="Lu Y."/>
            <person name="Yang J."/>
            <person name="Xu C."/>
            <person name="Jia M."/>
            <person name="Peters R.J."/>
            <person name="Huang L."/>
            <person name="Gao W."/>
        </authorList>
    </citation>
    <scope>NUCLEOTIDE SEQUENCE [LARGE SCALE GENOMIC DNA]</scope>
    <source>
        <strain evidence="3">cv. XIE 37</strain>
        <tissue evidence="2">Leaf</tissue>
    </source>
</reference>
<dbReference type="InParanoid" id="A0A7J7E106"/>
<accession>A0A7J7E106</accession>
<feature type="region of interest" description="Disordered" evidence="1">
    <location>
        <begin position="1"/>
        <end position="191"/>
    </location>
</feature>
<sequence length="191" mass="21060">MVETKSTDETPSLPSKRKPEFPVEDQEDHPNKKNPKLEKPVDRDSLEEISPNQTLVSSDNNKLEREEDDEEGEYEVEEEDEDDGDGEGDEDEDEDEAELNGDTEVDRKGKGIMKEDKGKGKAVAEEDSSDDEDSSDGGGESGDSDLSDDSLAEVDFDNILPSRTRRKSVQPGVYIANDRGADDDDSNDSDA</sequence>